<gene>
    <name evidence="1" type="ORF">CW311_03420</name>
</gene>
<dbReference type="InterPro" id="IPR058532">
    <property type="entry name" value="YjbR/MT2646/Rv2570-like"/>
</dbReference>
<dbReference type="AlphaFoldDB" id="A0A2N0WJ97"/>
<organism evidence="1 2">
    <name type="scientific">Acinetobacter proteolyticus</name>
    <dbReference type="NCBI Taxonomy" id="1776741"/>
    <lineage>
        <taxon>Bacteria</taxon>
        <taxon>Pseudomonadati</taxon>
        <taxon>Pseudomonadota</taxon>
        <taxon>Gammaproteobacteria</taxon>
        <taxon>Moraxellales</taxon>
        <taxon>Moraxellaceae</taxon>
        <taxon>Acinetobacter</taxon>
    </lineage>
</organism>
<proteinExistence type="predicted"/>
<dbReference type="RefSeq" id="WP_101235629.1">
    <property type="nucleotide sequence ID" value="NZ_PISJ01000003.1"/>
</dbReference>
<dbReference type="Pfam" id="PF04237">
    <property type="entry name" value="YjbR"/>
    <property type="match status" value="1"/>
</dbReference>
<dbReference type="PANTHER" id="PTHR35145">
    <property type="entry name" value="CYTOPLASMIC PROTEIN-RELATED"/>
    <property type="match status" value="1"/>
</dbReference>
<dbReference type="SUPFAM" id="SSF142906">
    <property type="entry name" value="YjbR-like"/>
    <property type="match status" value="1"/>
</dbReference>
<evidence type="ECO:0000313" key="1">
    <source>
        <dbReference type="EMBL" id="PKF36226.1"/>
    </source>
</evidence>
<reference evidence="1 2" key="1">
    <citation type="submission" date="2017-12" db="EMBL/GenBank/DDBJ databases">
        <title>Draft Genome sequences of multiple microbial strains isolated from spacecraft associated surfaces.</title>
        <authorList>
            <person name="Seuylemezian A."/>
            <person name="Vaishampayan P."/>
            <person name="Venkateswaran K."/>
        </authorList>
    </citation>
    <scope>NUCLEOTIDE SEQUENCE [LARGE SCALE GENOMIC DNA]</scope>
    <source>
        <strain evidence="1 2">2P01AA</strain>
    </source>
</reference>
<name>A0A2N0WJ97_9GAMM</name>
<dbReference type="Proteomes" id="UP000233553">
    <property type="component" value="Unassembled WGS sequence"/>
</dbReference>
<comment type="caution">
    <text evidence="1">The sequence shown here is derived from an EMBL/GenBank/DDBJ whole genome shotgun (WGS) entry which is preliminary data.</text>
</comment>
<sequence>MNDEQLEQLALKYGQQLAFSIQSQPFGPDCEVFKICDKVFMLIGAYSGKLLVTIKSKPEKSLEYQELYPSISAGYHMNKKHWISIASGHEITADLLQDLIQDSYDLVVGKLPVKTRKLLQQL</sequence>
<dbReference type="PANTHER" id="PTHR35145:SF1">
    <property type="entry name" value="CYTOPLASMIC PROTEIN"/>
    <property type="match status" value="1"/>
</dbReference>
<evidence type="ECO:0000313" key="2">
    <source>
        <dbReference type="Proteomes" id="UP000233553"/>
    </source>
</evidence>
<protein>
    <recommendedName>
        <fullName evidence="3">MmcQ/YjbR family DNA-binding protein</fullName>
    </recommendedName>
</protein>
<dbReference type="EMBL" id="PISJ01000003">
    <property type="protein sequence ID" value="PKF36226.1"/>
    <property type="molecule type" value="Genomic_DNA"/>
</dbReference>
<dbReference type="InterPro" id="IPR007351">
    <property type="entry name" value="YjbR"/>
</dbReference>
<dbReference type="InterPro" id="IPR038056">
    <property type="entry name" value="YjbR-like_sf"/>
</dbReference>
<evidence type="ECO:0008006" key="3">
    <source>
        <dbReference type="Google" id="ProtNLM"/>
    </source>
</evidence>
<dbReference type="Gene3D" id="3.90.1150.30">
    <property type="match status" value="1"/>
</dbReference>
<accession>A0A2N0WJ97</accession>